<evidence type="ECO:0000259" key="1">
    <source>
        <dbReference type="Pfam" id="PF08818"/>
    </source>
</evidence>
<protein>
    <submittedName>
        <fullName evidence="2">Uncharacterized conserved protein YdhG, YjbR/CyaY-like superfamily, DUF1801 family</fullName>
    </submittedName>
</protein>
<dbReference type="RefSeq" id="WP_019596989.1">
    <property type="nucleotide sequence ID" value="NZ_FNQC01000003.1"/>
</dbReference>
<sequence length="118" mass="13301">MDKEIQTVDDYIAGFPEEIQGKLKSIRQTIRENAPAAIESMAYGMPAYKTNNKPLVYFGGFDKHIGFYATPTGHEKFRDKLSGYTQGKGSVQFPLDASLPLDLIAEIVRFRVIENQQK</sequence>
<evidence type="ECO:0000313" key="2">
    <source>
        <dbReference type="EMBL" id="SDY82910.1"/>
    </source>
</evidence>
<dbReference type="Gene3D" id="3.90.1150.200">
    <property type="match status" value="1"/>
</dbReference>
<dbReference type="EMBL" id="FNQC01000003">
    <property type="protein sequence ID" value="SDY82910.1"/>
    <property type="molecule type" value="Genomic_DNA"/>
</dbReference>
<keyword evidence="3" id="KW-1185">Reference proteome</keyword>
<dbReference type="Pfam" id="PF08818">
    <property type="entry name" value="DUF1801"/>
    <property type="match status" value="1"/>
</dbReference>
<organism evidence="2 3">
    <name type="scientific">Rhodonellum ikkaensis</name>
    <dbReference type="NCBI Taxonomy" id="336829"/>
    <lineage>
        <taxon>Bacteria</taxon>
        <taxon>Pseudomonadati</taxon>
        <taxon>Bacteroidota</taxon>
        <taxon>Cytophagia</taxon>
        <taxon>Cytophagales</taxon>
        <taxon>Cytophagaceae</taxon>
        <taxon>Rhodonellum</taxon>
    </lineage>
</organism>
<gene>
    <name evidence="2" type="ORF">SAMN05444412_10360</name>
</gene>
<feature type="domain" description="YdhG-like" evidence="1">
    <location>
        <begin position="22"/>
        <end position="112"/>
    </location>
</feature>
<dbReference type="InterPro" id="IPR014922">
    <property type="entry name" value="YdhG-like"/>
</dbReference>
<dbReference type="SUPFAM" id="SSF159888">
    <property type="entry name" value="YdhG-like"/>
    <property type="match status" value="1"/>
</dbReference>
<dbReference type="Proteomes" id="UP000199663">
    <property type="component" value="Unassembled WGS sequence"/>
</dbReference>
<accession>A0A1H3N2G4</accession>
<evidence type="ECO:0000313" key="3">
    <source>
        <dbReference type="Proteomes" id="UP000199663"/>
    </source>
</evidence>
<comment type="caution">
    <text evidence="2">The sequence shown here is derived from an EMBL/GenBank/DDBJ whole genome shotgun (WGS) entry which is preliminary data.</text>
</comment>
<proteinExistence type="predicted"/>
<name>A0A1H3N2G4_9BACT</name>
<reference evidence="2 3" key="1">
    <citation type="submission" date="2016-10" db="EMBL/GenBank/DDBJ databases">
        <authorList>
            <person name="Varghese N."/>
            <person name="Submissions S."/>
        </authorList>
    </citation>
    <scope>NUCLEOTIDE SEQUENCE [LARGE SCALE GENOMIC DNA]</scope>
    <source>
        <strain evidence="2 3">DSM 17997</strain>
    </source>
</reference>